<dbReference type="AlphaFoldDB" id="A0A3P8D048"/>
<reference evidence="1 2" key="1">
    <citation type="submission" date="2018-11" db="EMBL/GenBank/DDBJ databases">
        <authorList>
            <consortium name="Pathogen Informatics"/>
        </authorList>
    </citation>
    <scope>NUCLEOTIDE SEQUENCE [LARGE SCALE GENOMIC DNA]</scope>
    <source>
        <strain evidence="1 2">Zambia</strain>
    </source>
</reference>
<keyword evidence="2" id="KW-1185">Reference proteome</keyword>
<dbReference type="EMBL" id="UZAI01005252">
    <property type="protein sequence ID" value="VDO89775.1"/>
    <property type="molecule type" value="Genomic_DNA"/>
</dbReference>
<accession>A0A3P8D048</accession>
<sequence length="64" mass="7265">MANALDFFIPDVPSSLKERIQRERFLAKQALLDISLVNSPMIESIFLFTIIHHRYIGNAGVYSG</sequence>
<evidence type="ECO:0000313" key="2">
    <source>
        <dbReference type="Proteomes" id="UP000277204"/>
    </source>
</evidence>
<gene>
    <name evidence="1" type="ORF">SMRZ_LOCUS10303</name>
</gene>
<name>A0A3P8D048_9TREM</name>
<protein>
    <submittedName>
        <fullName evidence="1">Uncharacterized protein</fullName>
    </submittedName>
</protein>
<proteinExistence type="predicted"/>
<evidence type="ECO:0000313" key="1">
    <source>
        <dbReference type="EMBL" id="VDO89775.1"/>
    </source>
</evidence>
<dbReference type="Proteomes" id="UP000277204">
    <property type="component" value="Unassembled WGS sequence"/>
</dbReference>
<organism evidence="1 2">
    <name type="scientific">Schistosoma margrebowiei</name>
    <dbReference type="NCBI Taxonomy" id="48269"/>
    <lineage>
        <taxon>Eukaryota</taxon>
        <taxon>Metazoa</taxon>
        <taxon>Spiralia</taxon>
        <taxon>Lophotrochozoa</taxon>
        <taxon>Platyhelminthes</taxon>
        <taxon>Trematoda</taxon>
        <taxon>Digenea</taxon>
        <taxon>Strigeidida</taxon>
        <taxon>Schistosomatoidea</taxon>
        <taxon>Schistosomatidae</taxon>
        <taxon>Schistosoma</taxon>
    </lineage>
</organism>